<feature type="transmembrane region" description="Helical" evidence="4">
    <location>
        <begin position="397"/>
        <end position="421"/>
    </location>
</feature>
<evidence type="ECO:0000256" key="2">
    <source>
        <dbReference type="ARBA" id="ARBA00023136"/>
    </source>
</evidence>
<dbReference type="RefSeq" id="WP_204821777.1">
    <property type="nucleotide sequence ID" value="NZ_JANHOF010000015.1"/>
</dbReference>
<feature type="transmembrane region" description="Helical" evidence="4">
    <location>
        <begin position="342"/>
        <end position="360"/>
    </location>
</feature>
<keyword evidence="2 4" id="KW-0472">Membrane</keyword>
<dbReference type="PANTHER" id="PTHR22550:SF5">
    <property type="entry name" value="LEUCINE ZIPPER PROTEIN 4"/>
    <property type="match status" value="1"/>
</dbReference>
<name>A0ABV6J2S2_9BACL</name>
<protein>
    <submittedName>
        <fullName evidence="5">Spore germination protein</fullName>
    </submittedName>
</protein>
<dbReference type="PIRSF" id="PIRSF005690">
    <property type="entry name" value="GerBA"/>
    <property type="match status" value="1"/>
</dbReference>
<reference evidence="5 6" key="1">
    <citation type="submission" date="2024-09" db="EMBL/GenBank/DDBJ databases">
        <authorList>
            <person name="Sun Q."/>
            <person name="Mori K."/>
        </authorList>
    </citation>
    <scope>NUCLEOTIDE SEQUENCE [LARGE SCALE GENOMIC DNA]</scope>
    <source>
        <strain evidence="5 6">CCM 4839</strain>
    </source>
</reference>
<comment type="caution">
    <text evidence="5">The sequence shown here is derived from an EMBL/GenBank/DDBJ whole genome shotgun (WGS) entry which is preliminary data.</text>
</comment>
<proteinExistence type="inferred from homology"/>
<keyword evidence="4" id="KW-0812">Transmembrane</keyword>
<dbReference type="InterPro" id="IPR050768">
    <property type="entry name" value="UPF0353/GerABKA_families"/>
</dbReference>
<comment type="similarity">
    <text evidence="1">Belongs to the GerABKA family.</text>
</comment>
<feature type="region of interest" description="Disordered" evidence="3">
    <location>
        <begin position="458"/>
        <end position="478"/>
    </location>
</feature>
<organism evidence="5 6">
    <name type="scientific">Paenibacillus mendelii</name>
    <dbReference type="NCBI Taxonomy" id="206163"/>
    <lineage>
        <taxon>Bacteria</taxon>
        <taxon>Bacillati</taxon>
        <taxon>Bacillota</taxon>
        <taxon>Bacilli</taxon>
        <taxon>Bacillales</taxon>
        <taxon>Paenibacillaceae</taxon>
        <taxon>Paenibacillus</taxon>
    </lineage>
</organism>
<evidence type="ECO:0000256" key="3">
    <source>
        <dbReference type="SAM" id="MobiDB-lite"/>
    </source>
</evidence>
<evidence type="ECO:0000313" key="6">
    <source>
        <dbReference type="Proteomes" id="UP001589818"/>
    </source>
</evidence>
<dbReference type="EMBL" id="JBHLVF010000003">
    <property type="protein sequence ID" value="MFC0389827.1"/>
    <property type="molecule type" value="Genomic_DNA"/>
</dbReference>
<dbReference type="PANTHER" id="PTHR22550">
    <property type="entry name" value="SPORE GERMINATION PROTEIN"/>
    <property type="match status" value="1"/>
</dbReference>
<feature type="transmembrane region" description="Helical" evidence="4">
    <location>
        <begin position="366"/>
        <end position="385"/>
    </location>
</feature>
<evidence type="ECO:0000256" key="4">
    <source>
        <dbReference type="SAM" id="Phobius"/>
    </source>
</evidence>
<dbReference type="InterPro" id="IPR004995">
    <property type="entry name" value="Spore_Ger"/>
</dbReference>
<evidence type="ECO:0000256" key="1">
    <source>
        <dbReference type="ARBA" id="ARBA00005278"/>
    </source>
</evidence>
<keyword evidence="6" id="KW-1185">Reference proteome</keyword>
<sequence length="478" mass="53666">MGKQFDELVNFHSKSSDFVSVAIAVDESIFISYYETMVDSKSLLQDLFPVIVRLNGDKIEDLYASLPFPGKQIVTDTNEQTQLLMIGYILLSNRTEEACIAVQAVRTESRSINAPEVEFSVIGPKDALIEQLDTNIMQIRRRLPVPELRVTRMEIGSLSKTKCAVMHLEGIANPLNLDYMMKRLNKIDMDVITDSTNIIQIIVDNKYSLFPQFLETERPDRLAHVLSFGGIAVLVDGSSQAFTGPVTIGQFLVAYEDYYLSWHLGSFFRILRILSILFSIFATPVYIAILTYHYHIIPTLLIGPIISSRINLPFPPYLEVIFMELTIELLREAGARLPTKIGQTIGIVGGIVIGTAAVQAALTSNILLTIVALSALASFAVPIFHFSNTIRVIRYPFILSAQMLGLVGIVVCASFLLVHLLRLKSLGTPYLQPFYPLRFQDWQDSVFRVPTASFNKRPGAFRPLRKDRTRTKKPDIDE</sequence>
<keyword evidence="4" id="KW-1133">Transmembrane helix</keyword>
<accession>A0ABV6J2S2</accession>
<dbReference type="Pfam" id="PF03323">
    <property type="entry name" value="GerA"/>
    <property type="match status" value="1"/>
</dbReference>
<dbReference type="Proteomes" id="UP001589818">
    <property type="component" value="Unassembled WGS sequence"/>
</dbReference>
<evidence type="ECO:0000313" key="5">
    <source>
        <dbReference type="EMBL" id="MFC0389827.1"/>
    </source>
</evidence>
<gene>
    <name evidence="5" type="ORF">ACFFJ8_00405</name>
</gene>
<feature type="transmembrane region" description="Helical" evidence="4">
    <location>
        <begin position="270"/>
        <end position="294"/>
    </location>
</feature>